<reference evidence="1 2" key="1">
    <citation type="journal article" date="2020" name="Front. Microbiol.">
        <title>Single-cell genomics of novel Actinobacteria with the Wood-Ljungdahl pathway discovered in a serpentinizing system.</title>
        <authorList>
            <person name="Merino N."/>
            <person name="Kawai M."/>
            <person name="Boyd E.S."/>
            <person name="Colman D.R."/>
            <person name="McGlynn S.E."/>
            <person name="Nealson K.H."/>
            <person name="Kurokawa K."/>
            <person name="Hongoh Y."/>
        </authorList>
    </citation>
    <scope>NUCLEOTIDE SEQUENCE [LARGE SCALE GENOMIC DNA]</scope>
    <source>
        <strain evidence="1 2">S03</strain>
    </source>
</reference>
<protein>
    <submittedName>
        <fullName evidence="1">Uncharacterized protein</fullName>
    </submittedName>
</protein>
<proteinExistence type="predicted"/>
<comment type="caution">
    <text evidence="1">The sequence shown here is derived from an EMBL/GenBank/DDBJ whole genome shotgun (WGS) entry which is preliminary data.</text>
</comment>
<accession>A0A6V8NGA8</accession>
<organism evidence="1 2">
    <name type="scientific">Candidatus Hakubella thermalkaliphila</name>
    <dbReference type="NCBI Taxonomy" id="2754717"/>
    <lineage>
        <taxon>Bacteria</taxon>
        <taxon>Bacillati</taxon>
        <taxon>Actinomycetota</taxon>
        <taxon>Actinomycetota incertae sedis</taxon>
        <taxon>Candidatus Hakubellales</taxon>
        <taxon>Candidatus Hakubellaceae</taxon>
        <taxon>Candidatus Hakubella</taxon>
    </lineage>
</organism>
<dbReference type="RefSeq" id="WP_258188962.1">
    <property type="nucleotide sequence ID" value="NZ_BLRU01000051.1"/>
</dbReference>
<name>A0A6V8NGA8_9ACTN</name>
<evidence type="ECO:0000313" key="1">
    <source>
        <dbReference type="EMBL" id="GFP19233.1"/>
    </source>
</evidence>
<sequence length="41" mass="4659">MKGATIDQILSKSYAGVVFYKFSPLKYMSGYQIEENYICGD</sequence>
<dbReference type="Proteomes" id="UP000574717">
    <property type="component" value="Unassembled WGS sequence"/>
</dbReference>
<dbReference type="AlphaFoldDB" id="A0A6V8NGA8"/>
<gene>
    <name evidence="1" type="ORF">HKBW3S03_00738</name>
</gene>
<evidence type="ECO:0000313" key="2">
    <source>
        <dbReference type="Proteomes" id="UP000574717"/>
    </source>
</evidence>
<dbReference type="EMBL" id="BLRU01000051">
    <property type="protein sequence ID" value="GFP19233.1"/>
    <property type="molecule type" value="Genomic_DNA"/>
</dbReference>